<keyword evidence="1" id="KW-0472">Membrane</keyword>
<evidence type="ECO:0000259" key="2">
    <source>
        <dbReference type="Pfam" id="PF01569"/>
    </source>
</evidence>
<feature type="transmembrane region" description="Helical" evidence="1">
    <location>
        <begin position="54"/>
        <end position="74"/>
    </location>
</feature>
<name>A0A401ZF16_9CHLR</name>
<sequence>MLENMAIQEGDNSVTETRTLRIQSARLVSTILSPAVVALPFILLMAYSANDRNPLLSAIITIFFLCVGPMAYITFGVLTGKFTDVDVSVRSQRVGPFLFGIASSLLGFLILHLTNGQKNLESVLLLVSISGVIMMLITFWWKISMHASALSAAVTALSMVYGRMILPAFLLVILVSWSRVMLRRHTLAQVIAGSLVGVGLSWLLLKTQGF</sequence>
<keyword evidence="4" id="KW-1185">Reference proteome</keyword>
<keyword evidence="1" id="KW-0812">Transmembrane</keyword>
<evidence type="ECO:0000256" key="1">
    <source>
        <dbReference type="SAM" id="Phobius"/>
    </source>
</evidence>
<dbReference type="Gene3D" id="1.20.144.10">
    <property type="entry name" value="Phosphatidic acid phosphatase type 2/haloperoxidase"/>
    <property type="match status" value="1"/>
</dbReference>
<dbReference type="InterPro" id="IPR036938">
    <property type="entry name" value="PAP2/HPO_sf"/>
</dbReference>
<comment type="caution">
    <text evidence="3">The sequence shown here is derived from an EMBL/GenBank/DDBJ whole genome shotgun (WGS) entry which is preliminary data.</text>
</comment>
<evidence type="ECO:0000313" key="4">
    <source>
        <dbReference type="Proteomes" id="UP000287224"/>
    </source>
</evidence>
<dbReference type="EMBL" id="BIFQ01000001">
    <property type="protein sequence ID" value="GCE05465.1"/>
    <property type="molecule type" value="Genomic_DNA"/>
</dbReference>
<accession>A0A401ZF16</accession>
<protein>
    <recommendedName>
        <fullName evidence="2">Phosphatidic acid phosphatase type 2/haloperoxidase domain-containing protein</fullName>
    </recommendedName>
</protein>
<feature type="domain" description="Phosphatidic acid phosphatase type 2/haloperoxidase" evidence="2">
    <location>
        <begin position="143"/>
        <end position="207"/>
    </location>
</feature>
<feature type="transmembrane region" description="Helical" evidence="1">
    <location>
        <begin position="27"/>
        <end position="47"/>
    </location>
</feature>
<reference evidence="4" key="1">
    <citation type="submission" date="2018-12" db="EMBL/GenBank/DDBJ databases">
        <title>Tengunoibacter tsumagoiensis gen. nov., sp. nov., Dictyobacter kobayashii sp. nov., D. alpinus sp. nov., and D. joshuensis sp. nov. and description of Dictyobacteraceae fam. nov. within the order Ktedonobacterales isolated from Tengu-no-mugimeshi.</title>
        <authorList>
            <person name="Wang C.M."/>
            <person name="Zheng Y."/>
            <person name="Sakai Y."/>
            <person name="Toyoda A."/>
            <person name="Minakuchi Y."/>
            <person name="Abe K."/>
            <person name="Yokota A."/>
            <person name="Yabe S."/>
        </authorList>
    </citation>
    <scope>NUCLEOTIDE SEQUENCE [LARGE SCALE GENOMIC DNA]</scope>
    <source>
        <strain evidence="4">S-27</strain>
    </source>
</reference>
<evidence type="ECO:0000313" key="3">
    <source>
        <dbReference type="EMBL" id="GCE05465.1"/>
    </source>
</evidence>
<feature type="transmembrane region" description="Helical" evidence="1">
    <location>
        <begin position="187"/>
        <end position="205"/>
    </location>
</feature>
<dbReference type="OrthoDB" id="165844at2"/>
<proteinExistence type="predicted"/>
<feature type="transmembrane region" description="Helical" evidence="1">
    <location>
        <begin position="94"/>
        <end position="111"/>
    </location>
</feature>
<feature type="transmembrane region" description="Helical" evidence="1">
    <location>
        <begin position="149"/>
        <end position="175"/>
    </location>
</feature>
<keyword evidence="1" id="KW-1133">Transmembrane helix</keyword>
<dbReference type="Proteomes" id="UP000287224">
    <property type="component" value="Unassembled WGS sequence"/>
</dbReference>
<organism evidence="3 4">
    <name type="scientific">Dictyobacter aurantiacus</name>
    <dbReference type="NCBI Taxonomy" id="1936993"/>
    <lineage>
        <taxon>Bacteria</taxon>
        <taxon>Bacillati</taxon>
        <taxon>Chloroflexota</taxon>
        <taxon>Ktedonobacteria</taxon>
        <taxon>Ktedonobacterales</taxon>
        <taxon>Dictyobacteraceae</taxon>
        <taxon>Dictyobacter</taxon>
    </lineage>
</organism>
<dbReference type="RefSeq" id="WP_160145850.1">
    <property type="nucleotide sequence ID" value="NZ_BIFQ01000001.1"/>
</dbReference>
<feature type="transmembrane region" description="Helical" evidence="1">
    <location>
        <begin position="123"/>
        <end position="143"/>
    </location>
</feature>
<gene>
    <name evidence="3" type="ORF">KDAU_27940</name>
</gene>
<dbReference type="SUPFAM" id="SSF48317">
    <property type="entry name" value="Acid phosphatase/Vanadium-dependent haloperoxidase"/>
    <property type="match status" value="1"/>
</dbReference>
<dbReference type="InterPro" id="IPR000326">
    <property type="entry name" value="PAP2/HPO"/>
</dbReference>
<dbReference type="Pfam" id="PF01569">
    <property type="entry name" value="PAP2"/>
    <property type="match status" value="1"/>
</dbReference>
<dbReference type="AlphaFoldDB" id="A0A401ZF16"/>